<sequence>MQQPSLRNIGGSRYETQREPEALGAPGFDGPDHWSWELRMKHRLFGFNPLVWGIVETGFSYVDEANPTSLEQMNCHYNTQAMNALYCALSDDQLYRIWHLDSAKEIWDALKIMHEDTGDTPIVRELKVKLLREKMRLFVLRKGESPNDMYWRLQALLNKMKRLGCKEATDSYVVRKILRAMTPRNPTMVSNICEKPNFEELAPQDGDR</sequence>
<dbReference type="EnsemblPlants" id="AVESA.00010b.r2.5DG0950960.1">
    <property type="protein sequence ID" value="AVESA.00010b.r2.5DG0950960.1.CDS"/>
    <property type="gene ID" value="AVESA.00010b.r2.5DG0950960"/>
</dbReference>
<evidence type="ECO:0000313" key="2">
    <source>
        <dbReference type="Proteomes" id="UP001732700"/>
    </source>
</evidence>
<organism evidence="1 2">
    <name type="scientific">Avena sativa</name>
    <name type="common">Oat</name>
    <dbReference type="NCBI Taxonomy" id="4498"/>
    <lineage>
        <taxon>Eukaryota</taxon>
        <taxon>Viridiplantae</taxon>
        <taxon>Streptophyta</taxon>
        <taxon>Embryophyta</taxon>
        <taxon>Tracheophyta</taxon>
        <taxon>Spermatophyta</taxon>
        <taxon>Magnoliopsida</taxon>
        <taxon>Liliopsida</taxon>
        <taxon>Poales</taxon>
        <taxon>Poaceae</taxon>
        <taxon>BOP clade</taxon>
        <taxon>Pooideae</taxon>
        <taxon>Poodae</taxon>
        <taxon>Poeae</taxon>
        <taxon>Poeae Chloroplast Group 1 (Aveneae type)</taxon>
        <taxon>Aveninae</taxon>
        <taxon>Avena</taxon>
    </lineage>
</organism>
<name>A0ACD5YDE6_AVESA</name>
<reference evidence="1" key="1">
    <citation type="submission" date="2021-05" db="EMBL/GenBank/DDBJ databases">
        <authorList>
            <person name="Scholz U."/>
            <person name="Mascher M."/>
            <person name="Fiebig A."/>
        </authorList>
    </citation>
    <scope>NUCLEOTIDE SEQUENCE [LARGE SCALE GENOMIC DNA]</scope>
</reference>
<accession>A0ACD5YDE6</accession>
<keyword evidence="2" id="KW-1185">Reference proteome</keyword>
<protein>
    <submittedName>
        <fullName evidence="1">Uncharacterized protein</fullName>
    </submittedName>
</protein>
<proteinExistence type="predicted"/>
<dbReference type="Proteomes" id="UP001732700">
    <property type="component" value="Chromosome 5D"/>
</dbReference>
<reference evidence="1" key="2">
    <citation type="submission" date="2025-09" db="UniProtKB">
        <authorList>
            <consortium name="EnsemblPlants"/>
        </authorList>
    </citation>
    <scope>IDENTIFICATION</scope>
</reference>
<evidence type="ECO:0000313" key="1">
    <source>
        <dbReference type="EnsemblPlants" id="AVESA.00010b.r2.5DG0950960.1.CDS"/>
    </source>
</evidence>